<reference evidence="1 2" key="1">
    <citation type="submission" date="2018-01" db="EMBL/GenBank/DDBJ databases">
        <title>A novel member of the phylum Bacteroidetes isolated from glacier ice.</title>
        <authorList>
            <person name="Liu Q."/>
            <person name="Xin Y.-H."/>
        </authorList>
    </citation>
    <scope>NUCLEOTIDE SEQUENCE [LARGE SCALE GENOMIC DNA]</scope>
    <source>
        <strain evidence="1 2">RB1R16</strain>
    </source>
</reference>
<gene>
    <name evidence="1" type="ORF">CJD36_021130</name>
</gene>
<dbReference type="OrthoDB" id="9806005at2"/>
<organism evidence="1 2">
    <name type="scientific">Flavipsychrobacter stenotrophus</name>
    <dbReference type="NCBI Taxonomy" id="2077091"/>
    <lineage>
        <taxon>Bacteria</taxon>
        <taxon>Pseudomonadati</taxon>
        <taxon>Bacteroidota</taxon>
        <taxon>Chitinophagia</taxon>
        <taxon>Chitinophagales</taxon>
        <taxon>Chitinophagaceae</taxon>
        <taxon>Flavipsychrobacter</taxon>
    </lineage>
</organism>
<sequence length="402" mass="47371">MSFTIAQVVTEKEKANFLKVAHDIYILDNNWIAPLNKQIHNIFEPAKNSYFEHGCARRWILKNAEGESIGRIAAFIDNDKKKNNQLHAGGVGFFECINDQCAANLLFDTARTWLEENHVAAMDGPINFGENDRFWGLLVEGFTEPPFTTNYNHPYYRQLFENYGFKDYYEMTSNVIDLEKPLDERFERIWSRVKEKNNVQFRHPQKKELNVFAQHFKEIYNEAWQFHEEYKPITETRALKFAKEIRVLFIRKMIPFAFIGDEPAAFLICTPDLNQIFKEFKGHIGPFQLLKFLWRSRNDFAWYRKRGILTKGHAIAIGVKPKFQQCGLETGMIMSSLEDVRKLGFKSIELRWAGDFNPKINRLHSAVGAVRARKHITYRFIFDKNREFKRYKPISMERSRIG</sequence>
<dbReference type="EMBL" id="PPSL01000008">
    <property type="protein sequence ID" value="PQJ09081.1"/>
    <property type="molecule type" value="Genomic_DNA"/>
</dbReference>
<dbReference type="Proteomes" id="UP000239872">
    <property type="component" value="Unassembled WGS sequence"/>
</dbReference>
<evidence type="ECO:0000313" key="1">
    <source>
        <dbReference type="EMBL" id="PQJ09081.1"/>
    </source>
</evidence>
<dbReference type="InterPro" id="IPR016181">
    <property type="entry name" value="Acyl_CoA_acyltransferase"/>
</dbReference>
<dbReference type="RefSeq" id="WP_105041203.1">
    <property type="nucleotide sequence ID" value="NZ_PPSL01000008.1"/>
</dbReference>
<name>A0A2S7SR25_9BACT</name>
<proteinExistence type="predicted"/>
<keyword evidence="1" id="KW-0808">Transferase</keyword>
<dbReference type="AlphaFoldDB" id="A0A2S7SR25"/>
<dbReference type="PANTHER" id="PTHR41368">
    <property type="entry name" value="PROTEIN YGHO"/>
    <property type="match status" value="1"/>
</dbReference>
<dbReference type="PANTHER" id="PTHR41368:SF1">
    <property type="entry name" value="PROTEIN YGHO"/>
    <property type="match status" value="1"/>
</dbReference>
<dbReference type="GO" id="GO:0016740">
    <property type="term" value="F:transferase activity"/>
    <property type="evidence" value="ECO:0007669"/>
    <property type="project" value="UniProtKB-KW"/>
</dbReference>
<protein>
    <submittedName>
        <fullName evidence="1">N-acetyltransferase</fullName>
    </submittedName>
</protein>
<dbReference type="SUPFAM" id="SSF55729">
    <property type="entry name" value="Acyl-CoA N-acyltransferases (Nat)"/>
    <property type="match status" value="1"/>
</dbReference>
<accession>A0A2S7SR25</accession>
<comment type="caution">
    <text evidence="1">The sequence shown here is derived from an EMBL/GenBank/DDBJ whole genome shotgun (WGS) entry which is preliminary data.</text>
</comment>
<evidence type="ECO:0000313" key="2">
    <source>
        <dbReference type="Proteomes" id="UP000239872"/>
    </source>
</evidence>
<dbReference type="Gene3D" id="3.40.630.30">
    <property type="match status" value="1"/>
</dbReference>
<dbReference type="InterPro" id="IPR039968">
    <property type="entry name" value="BcerS-like"/>
</dbReference>
<keyword evidence="2" id="KW-1185">Reference proteome</keyword>